<dbReference type="PANTHER" id="PTHR46033">
    <property type="entry name" value="PROTEIN MAIN-LIKE 2"/>
    <property type="match status" value="1"/>
</dbReference>
<dbReference type="Pfam" id="PF10536">
    <property type="entry name" value="PMD"/>
    <property type="match status" value="1"/>
</dbReference>
<dbReference type="InterPro" id="IPR019557">
    <property type="entry name" value="AminoTfrase-like_pln_mobile"/>
</dbReference>
<feature type="non-terminal residue" evidence="2">
    <location>
        <position position="207"/>
    </location>
</feature>
<protein>
    <recommendedName>
        <fullName evidence="1">Aminotransferase-like plant mobile domain-containing protein</fullName>
    </recommendedName>
</protein>
<keyword evidence="3" id="KW-1185">Reference proteome</keyword>
<dbReference type="GO" id="GO:0010073">
    <property type="term" value="P:meristem maintenance"/>
    <property type="evidence" value="ECO:0007669"/>
    <property type="project" value="InterPro"/>
</dbReference>
<dbReference type="Proteomes" id="UP000593579">
    <property type="component" value="Unassembled WGS sequence"/>
</dbReference>
<evidence type="ECO:0000313" key="2">
    <source>
        <dbReference type="EMBL" id="MBA0741946.1"/>
    </source>
</evidence>
<evidence type="ECO:0000313" key="3">
    <source>
        <dbReference type="Proteomes" id="UP000593579"/>
    </source>
</evidence>
<feature type="domain" description="Aminotransferase-like plant mobile" evidence="1">
    <location>
        <begin position="14"/>
        <end position="90"/>
    </location>
</feature>
<evidence type="ECO:0000259" key="1">
    <source>
        <dbReference type="Pfam" id="PF10536"/>
    </source>
</evidence>
<name>A0A7J9C0K9_GOSGO</name>
<reference evidence="2 3" key="1">
    <citation type="journal article" date="2019" name="Genome Biol. Evol.">
        <title>Insights into the evolution of the New World diploid cottons (Gossypium, subgenus Houzingenia) based on genome sequencing.</title>
        <authorList>
            <person name="Grover C.E."/>
            <person name="Arick M.A. 2nd"/>
            <person name="Thrash A."/>
            <person name="Conover J.L."/>
            <person name="Sanders W.S."/>
            <person name="Peterson D.G."/>
            <person name="Frelichowski J.E."/>
            <person name="Scheffler J.A."/>
            <person name="Scheffler B.E."/>
            <person name="Wendel J.F."/>
        </authorList>
    </citation>
    <scope>NUCLEOTIDE SEQUENCE [LARGE SCALE GENOMIC DNA]</scope>
    <source>
        <strain evidence="2">5</strain>
        <tissue evidence="2">Leaf</tissue>
    </source>
</reference>
<comment type="caution">
    <text evidence="2">The sequence shown here is derived from an EMBL/GenBank/DDBJ whole genome shotgun (WGS) entry which is preliminary data.</text>
</comment>
<proteinExistence type="predicted"/>
<dbReference type="PANTHER" id="PTHR46033:SF8">
    <property type="entry name" value="PROTEIN MAINTENANCE OF MERISTEMS-LIKE"/>
    <property type="match status" value="1"/>
</dbReference>
<dbReference type="InterPro" id="IPR044824">
    <property type="entry name" value="MAIN-like"/>
</dbReference>
<accession>A0A7J9C0K9</accession>
<dbReference type="EMBL" id="JABEZY010000007">
    <property type="protein sequence ID" value="MBA0741946.1"/>
    <property type="molecule type" value="Genomic_DNA"/>
</dbReference>
<dbReference type="OrthoDB" id="1434384at2759"/>
<dbReference type="AlphaFoldDB" id="A0A7J9C0K9"/>
<gene>
    <name evidence="2" type="ORF">Gogos_015063</name>
</gene>
<organism evidence="2 3">
    <name type="scientific">Gossypium gossypioides</name>
    <name type="common">Mexican cotton</name>
    <name type="synonym">Selera gossypioides</name>
    <dbReference type="NCBI Taxonomy" id="34282"/>
    <lineage>
        <taxon>Eukaryota</taxon>
        <taxon>Viridiplantae</taxon>
        <taxon>Streptophyta</taxon>
        <taxon>Embryophyta</taxon>
        <taxon>Tracheophyta</taxon>
        <taxon>Spermatophyta</taxon>
        <taxon>Magnoliopsida</taxon>
        <taxon>eudicotyledons</taxon>
        <taxon>Gunneridae</taxon>
        <taxon>Pentapetalae</taxon>
        <taxon>rosids</taxon>
        <taxon>malvids</taxon>
        <taxon>Malvales</taxon>
        <taxon>Malvaceae</taxon>
        <taxon>Malvoideae</taxon>
        <taxon>Gossypium</taxon>
    </lineage>
</organism>
<sequence>EAGFWHVALVGRGCKFDLKLIGALVERRIPETHTFHIPRGECAITLEDVHLQLELLVDGSIVTRSIQKWLDYEELSQHWMRIRLKSKENDTLECTSFRSSGKSGQTQLRVRCVGNIVPRDVSVNATKKNQNWWLHFTTAIMSVIPIFFFTSLSELPVYIPTCNKVSLVVYATIEMHETDRVLRQFEFQQSILVAPQDLDDLHPIDLR</sequence>